<evidence type="ECO:0000313" key="3">
    <source>
        <dbReference type="RefSeq" id="XP_010851647.1"/>
    </source>
</evidence>
<organism evidence="2 3">
    <name type="scientific">Bison bison bison</name>
    <name type="common">North American plains bison</name>
    <dbReference type="NCBI Taxonomy" id="43346"/>
    <lineage>
        <taxon>Eukaryota</taxon>
        <taxon>Metazoa</taxon>
        <taxon>Chordata</taxon>
        <taxon>Craniata</taxon>
        <taxon>Vertebrata</taxon>
        <taxon>Euteleostomi</taxon>
        <taxon>Mammalia</taxon>
        <taxon>Eutheria</taxon>
        <taxon>Laurasiatheria</taxon>
        <taxon>Artiodactyla</taxon>
        <taxon>Ruminantia</taxon>
        <taxon>Pecora</taxon>
        <taxon>Bovidae</taxon>
        <taxon>Bovinae</taxon>
        <taxon>Bison</taxon>
    </lineage>
</organism>
<dbReference type="AlphaFoldDB" id="A0A6P3IIG4"/>
<name>A0A6P3IIG4_BISBB</name>
<evidence type="ECO:0000256" key="1">
    <source>
        <dbReference type="SAM" id="MobiDB-lite"/>
    </source>
</evidence>
<dbReference type="GeneID" id="104998264"/>
<dbReference type="KEGG" id="bbis:104998264"/>
<keyword evidence="2" id="KW-1185">Reference proteome</keyword>
<feature type="compositionally biased region" description="Basic and acidic residues" evidence="1">
    <location>
        <begin position="46"/>
        <end position="58"/>
    </location>
</feature>
<evidence type="ECO:0000313" key="2">
    <source>
        <dbReference type="Proteomes" id="UP000515208"/>
    </source>
</evidence>
<dbReference type="Proteomes" id="UP000515208">
    <property type="component" value="Unplaced"/>
</dbReference>
<sequence>MNTEYNKNNYCVWRRPAAFHKALSPKGKAYKEVQKDQAVQKGAKSNLDEGGHLEKLHGGDGIGNGPRGTYSVAHRGQATRDGKLPACSNGSYTRGPFYQPALLTLRETLPPEKSGRSPATDSGTLERRCSRPAHAPGSGSRFPPPPSRGGGGGGSSGQRRGGRGAEPGRSGDGGGPGGGGRCGPGGGVGYPLAPALTRGRDSGVRATSLKVLRVRLRPAQNLGRGPGTLWSASGAERRKTRGPRGEAATGVRRRLRGSRMPPLFGLPPRPREAARSFIAPALPAGGREDFGKAKHRRVLVLLL</sequence>
<gene>
    <name evidence="3" type="primary">LOC104998264</name>
</gene>
<dbReference type="RefSeq" id="XP_010851647.1">
    <property type="nucleotide sequence ID" value="XM_010853345.1"/>
</dbReference>
<proteinExistence type="predicted"/>
<accession>A0A6P3IIG4</accession>
<feature type="compositionally biased region" description="Gly residues" evidence="1">
    <location>
        <begin position="170"/>
        <end position="186"/>
    </location>
</feature>
<reference evidence="3" key="1">
    <citation type="submission" date="2025-08" db="UniProtKB">
        <authorList>
            <consortium name="RefSeq"/>
        </authorList>
    </citation>
    <scope>IDENTIFICATION</scope>
    <source>
        <tissue evidence="3">Blood</tissue>
    </source>
</reference>
<feature type="region of interest" description="Disordered" evidence="1">
    <location>
        <begin position="107"/>
        <end position="186"/>
    </location>
</feature>
<protein>
    <submittedName>
        <fullName evidence="3">Keratin, type I cytoskeletal 9-like</fullName>
    </submittedName>
</protein>
<feature type="region of interest" description="Disordered" evidence="1">
    <location>
        <begin position="223"/>
        <end position="249"/>
    </location>
</feature>
<feature type="region of interest" description="Disordered" evidence="1">
    <location>
        <begin position="30"/>
        <end position="91"/>
    </location>
</feature>